<feature type="region of interest" description="Disordered" evidence="1">
    <location>
        <begin position="43"/>
        <end position="103"/>
    </location>
</feature>
<evidence type="ECO:0000313" key="3">
    <source>
        <dbReference type="Proteomes" id="UP001175353"/>
    </source>
</evidence>
<protein>
    <submittedName>
        <fullName evidence="2">Uncharacterized protein</fullName>
    </submittedName>
</protein>
<evidence type="ECO:0000313" key="2">
    <source>
        <dbReference type="EMBL" id="KAK1014127.1"/>
    </source>
</evidence>
<name>A0AAN6L3M9_9PEZI</name>
<proteinExistence type="predicted"/>
<dbReference type="EMBL" id="JAUJLE010000004">
    <property type="protein sequence ID" value="KAK1014127.1"/>
    <property type="molecule type" value="Genomic_DNA"/>
</dbReference>
<gene>
    <name evidence="2" type="ORF">LTR91_000990</name>
</gene>
<organism evidence="2 3">
    <name type="scientific">Friedmanniomyces endolithicus</name>
    <dbReference type="NCBI Taxonomy" id="329885"/>
    <lineage>
        <taxon>Eukaryota</taxon>
        <taxon>Fungi</taxon>
        <taxon>Dikarya</taxon>
        <taxon>Ascomycota</taxon>
        <taxon>Pezizomycotina</taxon>
        <taxon>Dothideomycetes</taxon>
        <taxon>Dothideomycetidae</taxon>
        <taxon>Mycosphaerellales</taxon>
        <taxon>Teratosphaeriaceae</taxon>
        <taxon>Friedmanniomyces</taxon>
    </lineage>
</organism>
<feature type="compositionally biased region" description="Basic and acidic residues" evidence="1">
    <location>
        <begin position="56"/>
        <end position="65"/>
    </location>
</feature>
<comment type="caution">
    <text evidence="2">The sequence shown here is derived from an EMBL/GenBank/DDBJ whole genome shotgun (WGS) entry which is preliminary data.</text>
</comment>
<accession>A0AAN6L3M9</accession>
<dbReference type="Proteomes" id="UP001175353">
    <property type="component" value="Unassembled WGS sequence"/>
</dbReference>
<reference evidence="2" key="1">
    <citation type="submission" date="2023-06" db="EMBL/GenBank/DDBJ databases">
        <title>Black Yeasts Isolated from many extreme environments.</title>
        <authorList>
            <person name="Coleine C."/>
            <person name="Stajich J.E."/>
            <person name="Selbmann L."/>
        </authorList>
    </citation>
    <scope>NUCLEOTIDE SEQUENCE</scope>
    <source>
        <strain evidence="2">CCFEE 5200</strain>
    </source>
</reference>
<evidence type="ECO:0000256" key="1">
    <source>
        <dbReference type="SAM" id="MobiDB-lite"/>
    </source>
</evidence>
<keyword evidence="3" id="KW-1185">Reference proteome</keyword>
<sequence>MVQQLSVLFQIIEKAGTIPWDNIKLPADRTLLAAKKMINNEREKVTAMNNAGGAKADGESPEKKPKQARKSSKKGTTPVESASAEDGGEEKVKAELADNEGFD</sequence>
<dbReference type="AlphaFoldDB" id="A0AAN6L3M9"/>